<dbReference type="AlphaFoldDB" id="A0A8H8RSI6"/>
<dbReference type="PANTHER" id="PTHR43976:SF16">
    <property type="entry name" value="SHORT-CHAIN DEHYDROGENASE_REDUCTASE FAMILY PROTEIN"/>
    <property type="match status" value="1"/>
</dbReference>
<dbReference type="Pfam" id="PF00106">
    <property type="entry name" value="adh_short"/>
    <property type="match status" value="1"/>
</dbReference>
<feature type="domain" description="Ketoreductase" evidence="5">
    <location>
        <begin position="4"/>
        <end position="172"/>
    </location>
</feature>
<dbReference type="Proteomes" id="UP000443090">
    <property type="component" value="Unassembled WGS sequence"/>
</dbReference>
<dbReference type="InterPro" id="IPR057326">
    <property type="entry name" value="KR_dom"/>
</dbReference>
<gene>
    <name evidence="6" type="primary">yusZ_2</name>
    <name evidence="6" type="ORF">LOCC1_G005289</name>
</gene>
<dbReference type="SMART" id="SM00822">
    <property type="entry name" value="PKS_KR"/>
    <property type="match status" value="1"/>
</dbReference>
<organism evidence="6 7">
    <name type="scientific">Lachnellula occidentalis</name>
    <dbReference type="NCBI Taxonomy" id="215460"/>
    <lineage>
        <taxon>Eukaryota</taxon>
        <taxon>Fungi</taxon>
        <taxon>Dikarya</taxon>
        <taxon>Ascomycota</taxon>
        <taxon>Pezizomycotina</taxon>
        <taxon>Leotiomycetes</taxon>
        <taxon>Helotiales</taxon>
        <taxon>Lachnaceae</taxon>
        <taxon>Lachnellula</taxon>
    </lineage>
</organism>
<dbReference type="InterPro" id="IPR020904">
    <property type="entry name" value="Sc_DH/Rdtase_CS"/>
</dbReference>
<evidence type="ECO:0000256" key="3">
    <source>
        <dbReference type="ARBA" id="ARBA00023002"/>
    </source>
</evidence>
<evidence type="ECO:0000256" key="1">
    <source>
        <dbReference type="ARBA" id="ARBA00006484"/>
    </source>
</evidence>
<dbReference type="InterPro" id="IPR002347">
    <property type="entry name" value="SDR_fam"/>
</dbReference>
<dbReference type="OrthoDB" id="1274115at2759"/>
<evidence type="ECO:0000313" key="7">
    <source>
        <dbReference type="Proteomes" id="UP000443090"/>
    </source>
</evidence>
<dbReference type="PRINTS" id="PR00081">
    <property type="entry name" value="GDHRDH"/>
</dbReference>
<dbReference type="EMBL" id="QGMI01000419">
    <property type="protein sequence ID" value="TVY41001.1"/>
    <property type="molecule type" value="Genomic_DNA"/>
</dbReference>
<sequence>MPQLTWLITGCTSGFGVLLAEIALGRGDRVIATARGGLERLTGLKQAGAAVLELDVISPQAELDKIVEKAIKIYGGIDVLVNNAAYIDAALVETLSHERLLASFNTNLFGAINLTRAILPHFRQKKDGILVYLGSVGGWNGAVGTGAYCATKFAMEGYVECLQLEINSFGIRSVIFEPGYYRTKMFHPDNVKVSDLTIPDYKESYDGLMAMVANINGRQPGDPKKACELMVDVVRQEGLAAGKQIPPRLPIGADGIREVRNKCMATLKLVEEWESVVSDTNV</sequence>
<dbReference type="InterPro" id="IPR036291">
    <property type="entry name" value="NAD(P)-bd_dom_sf"/>
</dbReference>
<reference evidence="6 7" key="1">
    <citation type="submission" date="2018-05" db="EMBL/GenBank/DDBJ databases">
        <title>Genome sequencing and assembly of the regulated plant pathogen Lachnellula willkommii and related sister species for the development of diagnostic species identification markers.</title>
        <authorList>
            <person name="Giroux E."/>
            <person name="Bilodeau G."/>
        </authorList>
    </citation>
    <scope>NUCLEOTIDE SEQUENCE [LARGE SCALE GENOMIC DNA]</scope>
    <source>
        <strain evidence="6 7">CBS 160.35</strain>
    </source>
</reference>
<dbReference type="PROSITE" id="PS00061">
    <property type="entry name" value="ADH_SHORT"/>
    <property type="match status" value="1"/>
</dbReference>
<keyword evidence="2" id="KW-0521">NADP</keyword>
<comment type="similarity">
    <text evidence="1 4">Belongs to the short-chain dehydrogenases/reductases (SDR) family.</text>
</comment>
<dbReference type="PRINTS" id="PR00080">
    <property type="entry name" value="SDRFAMILY"/>
</dbReference>
<keyword evidence="7" id="KW-1185">Reference proteome</keyword>
<name>A0A8H8RSI6_9HELO</name>
<evidence type="ECO:0000313" key="6">
    <source>
        <dbReference type="EMBL" id="TVY41001.1"/>
    </source>
</evidence>
<evidence type="ECO:0000259" key="5">
    <source>
        <dbReference type="SMART" id="SM00822"/>
    </source>
</evidence>
<keyword evidence="3" id="KW-0560">Oxidoreductase</keyword>
<dbReference type="CDD" id="cd05374">
    <property type="entry name" value="17beta-HSD-like_SDR_c"/>
    <property type="match status" value="1"/>
</dbReference>
<dbReference type="SUPFAM" id="SSF51735">
    <property type="entry name" value="NAD(P)-binding Rossmann-fold domains"/>
    <property type="match status" value="1"/>
</dbReference>
<dbReference type="PANTHER" id="PTHR43976">
    <property type="entry name" value="SHORT CHAIN DEHYDROGENASE"/>
    <property type="match status" value="1"/>
</dbReference>
<proteinExistence type="inferred from homology"/>
<comment type="caution">
    <text evidence="6">The sequence shown here is derived from an EMBL/GenBank/DDBJ whole genome shotgun (WGS) entry which is preliminary data.</text>
</comment>
<protein>
    <submittedName>
        <fullName evidence="6">Putative oxidoreductase</fullName>
    </submittedName>
</protein>
<accession>A0A8H8RSI6</accession>
<dbReference type="Gene3D" id="3.40.50.720">
    <property type="entry name" value="NAD(P)-binding Rossmann-like Domain"/>
    <property type="match status" value="1"/>
</dbReference>
<dbReference type="GO" id="GO:0016491">
    <property type="term" value="F:oxidoreductase activity"/>
    <property type="evidence" value="ECO:0007669"/>
    <property type="project" value="UniProtKB-KW"/>
</dbReference>
<evidence type="ECO:0000256" key="4">
    <source>
        <dbReference type="RuleBase" id="RU000363"/>
    </source>
</evidence>
<dbReference type="InterPro" id="IPR051911">
    <property type="entry name" value="SDR_oxidoreductase"/>
</dbReference>
<evidence type="ECO:0000256" key="2">
    <source>
        <dbReference type="ARBA" id="ARBA00022857"/>
    </source>
</evidence>